<evidence type="ECO:0000313" key="2">
    <source>
        <dbReference type="Proteomes" id="UP000650524"/>
    </source>
</evidence>
<protein>
    <submittedName>
        <fullName evidence="1">Uncharacterized protein</fullName>
    </submittedName>
</protein>
<dbReference type="EMBL" id="JACNJD010000359">
    <property type="protein sequence ID" value="MBC8179208.1"/>
    <property type="molecule type" value="Genomic_DNA"/>
</dbReference>
<dbReference type="AlphaFoldDB" id="A0A8J6N3C0"/>
<name>A0A8J6N3C0_9DELT</name>
<proteinExistence type="predicted"/>
<gene>
    <name evidence="1" type="ORF">H8E19_17540</name>
</gene>
<comment type="caution">
    <text evidence="1">The sequence shown here is derived from an EMBL/GenBank/DDBJ whole genome shotgun (WGS) entry which is preliminary data.</text>
</comment>
<dbReference type="Proteomes" id="UP000650524">
    <property type="component" value="Unassembled WGS sequence"/>
</dbReference>
<evidence type="ECO:0000313" key="1">
    <source>
        <dbReference type="EMBL" id="MBC8179208.1"/>
    </source>
</evidence>
<organism evidence="1 2">
    <name type="scientific">Candidatus Desulfacyla euxinica</name>
    <dbReference type="NCBI Taxonomy" id="2841693"/>
    <lineage>
        <taxon>Bacteria</taxon>
        <taxon>Deltaproteobacteria</taxon>
        <taxon>Candidatus Desulfacyla</taxon>
    </lineage>
</organism>
<accession>A0A8J6N3C0</accession>
<reference evidence="1 2" key="1">
    <citation type="submission" date="2020-08" db="EMBL/GenBank/DDBJ databases">
        <title>Bridging the membrane lipid divide: bacteria of the FCB group superphylum have the potential to synthesize archaeal ether lipids.</title>
        <authorList>
            <person name="Villanueva L."/>
            <person name="Von Meijenfeldt F.A.B."/>
            <person name="Westbye A.B."/>
            <person name="Yadav S."/>
            <person name="Hopmans E.C."/>
            <person name="Dutilh B.E."/>
            <person name="Sinninghe Damste J.S."/>
        </authorList>
    </citation>
    <scope>NUCLEOTIDE SEQUENCE [LARGE SCALE GENOMIC DNA]</scope>
    <source>
        <strain evidence="1">NIOZ-UU27</strain>
    </source>
</reference>
<sequence length="101" mass="11865">MDQEEYNRKYVNLRVLKSIQEYLKTEGDSSTAVYPIRVPEDLLYQVLKIQGPDNADKLIHHIFRLGLDIWSDEFFNEAFGSQQNLERFIEMVKKRNKGEGG</sequence>